<accession>A0A3M7QLT8</accession>
<keyword evidence="2" id="KW-1185">Reference proteome</keyword>
<proteinExistence type="predicted"/>
<name>A0A3M7QLT8_BRAPC</name>
<evidence type="ECO:0000313" key="1">
    <source>
        <dbReference type="EMBL" id="RNA12233.1"/>
    </source>
</evidence>
<dbReference type="EMBL" id="REGN01005742">
    <property type="protein sequence ID" value="RNA12233.1"/>
    <property type="molecule type" value="Genomic_DNA"/>
</dbReference>
<organism evidence="1 2">
    <name type="scientific">Brachionus plicatilis</name>
    <name type="common">Marine rotifer</name>
    <name type="synonym">Brachionus muelleri</name>
    <dbReference type="NCBI Taxonomy" id="10195"/>
    <lineage>
        <taxon>Eukaryota</taxon>
        <taxon>Metazoa</taxon>
        <taxon>Spiralia</taxon>
        <taxon>Gnathifera</taxon>
        <taxon>Rotifera</taxon>
        <taxon>Eurotatoria</taxon>
        <taxon>Monogononta</taxon>
        <taxon>Pseudotrocha</taxon>
        <taxon>Ploima</taxon>
        <taxon>Brachionidae</taxon>
        <taxon>Brachionus</taxon>
    </lineage>
</organism>
<comment type="caution">
    <text evidence="1">The sequence shown here is derived from an EMBL/GenBank/DDBJ whole genome shotgun (WGS) entry which is preliminary data.</text>
</comment>
<gene>
    <name evidence="1" type="ORF">BpHYR1_036536</name>
</gene>
<reference evidence="1 2" key="1">
    <citation type="journal article" date="2018" name="Sci. Rep.">
        <title>Genomic signatures of local adaptation to the degree of environmental predictability in rotifers.</title>
        <authorList>
            <person name="Franch-Gras L."/>
            <person name="Hahn C."/>
            <person name="Garcia-Roger E.M."/>
            <person name="Carmona M.J."/>
            <person name="Serra M."/>
            <person name="Gomez A."/>
        </authorList>
    </citation>
    <scope>NUCLEOTIDE SEQUENCE [LARGE SCALE GENOMIC DNA]</scope>
    <source>
        <strain evidence="1">HYR1</strain>
    </source>
</reference>
<dbReference type="AlphaFoldDB" id="A0A3M7QLT8"/>
<evidence type="ECO:0000313" key="2">
    <source>
        <dbReference type="Proteomes" id="UP000276133"/>
    </source>
</evidence>
<protein>
    <submittedName>
        <fullName evidence="1">Uncharacterized protein</fullName>
    </submittedName>
</protein>
<dbReference type="Proteomes" id="UP000276133">
    <property type="component" value="Unassembled WGS sequence"/>
</dbReference>
<sequence>MMNEKNYLSYLIYFDHWNANDFWQCFGLSSSSTFLSLEHTMTILKVSN</sequence>